<gene>
    <name evidence="2" type="ORF">EAH89_10305</name>
</gene>
<comment type="similarity">
    <text evidence="1">Belongs to the UPF0065 (bug) family.</text>
</comment>
<organism evidence="2 3">
    <name type="scientific">Muricoccus nepalensis</name>
    <dbReference type="NCBI Taxonomy" id="1854500"/>
    <lineage>
        <taxon>Bacteria</taxon>
        <taxon>Pseudomonadati</taxon>
        <taxon>Pseudomonadota</taxon>
        <taxon>Alphaproteobacteria</taxon>
        <taxon>Acetobacterales</taxon>
        <taxon>Roseomonadaceae</taxon>
        <taxon>Muricoccus</taxon>
    </lineage>
</organism>
<sequence>MTHRARGKTACVLVGCCRGRGNVMRHAMSEHTLHGAPTMQTAGNPRINRRIFLSAAGALANPATGIAQEASGYPSRPIRVVVGFAAGGLADITVRLVGEALSQRLGQQVVVDNHPGGAGTPAAMAAASAAPDGHTLSILSTGNAINKTLFRNLPYDPLADFVPVSCIANFDLLLLVAANSRLRSLADLLAAKRDGLAIGTISPGSTQNLAGEWLRVAIGADATIVPYRATADVLTAVQRDDVQIGFESYAAARSLLEGGQLRAIGSTGAKRSSLLPDVPTLQESGLASYAVVGWNALFAPARTPRPIVDILNRHVVEVLQTQEVKKRLLDLGIEPAPGTPEAMGELLRRDVATWASVIEKANIQRQ</sequence>
<dbReference type="InterPro" id="IPR042100">
    <property type="entry name" value="Bug_dom1"/>
</dbReference>
<dbReference type="SUPFAM" id="SSF53850">
    <property type="entry name" value="Periplasmic binding protein-like II"/>
    <property type="match status" value="1"/>
</dbReference>
<reference evidence="2 3" key="1">
    <citation type="journal article" date="2019" name="Environ. Microbiol.">
        <title>Species interactions and distinct microbial communities in high Arctic permafrost affected cryosols are associated with the CH4 and CO2 gas fluxes.</title>
        <authorList>
            <person name="Altshuler I."/>
            <person name="Hamel J."/>
            <person name="Turney S."/>
            <person name="Magnuson E."/>
            <person name="Levesque R."/>
            <person name="Greer C."/>
            <person name="Whyte L.G."/>
        </authorList>
    </citation>
    <scope>NUCLEOTIDE SEQUENCE [LARGE SCALE GENOMIC DNA]</scope>
    <source>
        <strain evidence="2 3">S9.3B</strain>
    </source>
</reference>
<dbReference type="AlphaFoldDB" id="A0A502GAS9"/>
<dbReference type="InterPro" id="IPR005064">
    <property type="entry name" value="BUG"/>
</dbReference>
<protein>
    <recommendedName>
        <fullName evidence="4">Tripartite tricarboxylate transporter substrate binding protein</fullName>
    </recommendedName>
</protein>
<dbReference type="PANTHER" id="PTHR42928:SF5">
    <property type="entry name" value="BLR1237 PROTEIN"/>
    <property type="match status" value="1"/>
</dbReference>
<evidence type="ECO:0000313" key="2">
    <source>
        <dbReference type="EMBL" id="TPG57803.1"/>
    </source>
</evidence>
<evidence type="ECO:0000313" key="3">
    <source>
        <dbReference type="Proteomes" id="UP000317078"/>
    </source>
</evidence>
<accession>A0A502GAS9</accession>
<comment type="caution">
    <text evidence="2">The sequence shown here is derived from an EMBL/GenBank/DDBJ whole genome shotgun (WGS) entry which is preliminary data.</text>
</comment>
<name>A0A502GAS9_9PROT</name>
<dbReference type="PANTHER" id="PTHR42928">
    <property type="entry name" value="TRICARBOXYLATE-BINDING PROTEIN"/>
    <property type="match status" value="1"/>
</dbReference>
<dbReference type="Gene3D" id="3.40.190.150">
    <property type="entry name" value="Bordetella uptake gene, domain 1"/>
    <property type="match status" value="1"/>
</dbReference>
<dbReference type="Proteomes" id="UP000317078">
    <property type="component" value="Unassembled WGS sequence"/>
</dbReference>
<dbReference type="Pfam" id="PF03401">
    <property type="entry name" value="TctC"/>
    <property type="match status" value="1"/>
</dbReference>
<dbReference type="Gene3D" id="3.40.190.10">
    <property type="entry name" value="Periplasmic binding protein-like II"/>
    <property type="match status" value="1"/>
</dbReference>
<evidence type="ECO:0008006" key="4">
    <source>
        <dbReference type="Google" id="ProtNLM"/>
    </source>
</evidence>
<keyword evidence="3" id="KW-1185">Reference proteome</keyword>
<dbReference type="PIRSF" id="PIRSF017082">
    <property type="entry name" value="YflP"/>
    <property type="match status" value="1"/>
</dbReference>
<dbReference type="OrthoDB" id="8443386at2"/>
<dbReference type="EMBL" id="RCZP01000007">
    <property type="protein sequence ID" value="TPG57803.1"/>
    <property type="molecule type" value="Genomic_DNA"/>
</dbReference>
<evidence type="ECO:0000256" key="1">
    <source>
        <dbReference type="ARBA" id="ARBA00006987"/>
    </source>
</evidence>
<proteinExistence type="inferred from homology"/>